<dbReference type="GO" id="GO:0005737">
    <property type="term" value="C:cytoplasm"/>
    <property type="evidence" value="ECO:0007669"/>
    <property type="project" value="UniProtKB-SubCell"/>
</dbReference>
<keyword evidence="10 13" id="KW-0143">Chaperone</keyword>
<dbReference type="GO" id="GO:0009408">
    <property type="term" value="P:response to heat"/>
    <property type="evidence" value="ECO:0007669"/>
    <property type="project" value="InterPro"/>
</dbReference>
<dbReference type="RefSeq" id="WP_013388112.1">
    <property type="nucleotide sequence ID" value="NC_014632.1"/>
</dbReference>
<reference evidence="17 18" key="1">
    <citation type="journal article" date="2010" name="Stand. Genomic Sci.">
        <title>Complete genome sequence of Ilyobacter polytropus type strain (CuHbu1).</title>
        <authorList>
            <person name="Sikorski J."/>
            <person name="Chertkov O."/>
            <person name="Lapidus A."/>
            <person name="Nolan M."/>
            <person name="Lucas S."/>
            <person name="Del Rio T.G."/>
            <person name="Tice H."/>
            <person name="Cheng J.F."/>
            <person name="Tapia R."/>
            <person name="Han C."/>
            <person name="Goodwin L."/>
            <person name="Pitluck S."/>
            <person name="Liolios K."/>
            <person name="Ivanova N."/>
            <person name="Mavromatis K."/>
            <person name="Mikhailova N."/>
            <person name="Pati A."/>
            <person name="Chen A."/>
            <person name="Palaniappan K."/>
            <person name="Land M."/>
            <person name="Hauser L."/>
            <person name="Chang Y.J."/>
            <person name="Jeffries C.D."/>
            <person name="Brambilla E."/>
            <person name="Yasawong M."/>
            <person name="Rohde M."/>
            <person name="Pukall R."/>
            <person name="Spring S."/>
            <person name="Goker M."/>
            <person name="Woyke T."/>
            <person name="Bristow J."/>
            <person name="Eisen J.A."/>
            <person name="Markowitz V."/>
            <person name="Hugenholtz P."/>
            <person name="Kyrpides N.C."/>
            <person name="Klenk H.P."/>
        </authorList>
    </citation>
    <scope>NUCLEOTIDE SEQUENCE [LARGE SCALE GENOMIC DNA]</scope>
    <source>
        <strain evidence="18">ATCC 51220 / DSM 2926 / LMG 16218 / CuHBu1</strain>
    </source>
</reference>
<dbReference type="HAMAP" id="MF_01152">
    <property type="entry name" value="DnaJ"/>
    <property type="match status" value="1"/>
</dbReference>
<gene>
    <name evidence="13" type="primary">dnaJ</name>
    <name evidence="17" type="ordered locus">Ilyop_1674</name>
</gene>
<evidence type="ECO:0000259" key="15">
    <source>
        <dbReference type="PROSITE" id="PS50076"/>
    </source>
</evidence>
<name>E3HA40_ILYPC</name>
<keyword evidence="4 13" id="KW-0235">DNA replication</keyword>
<evidence type="ECO:0000256" key="14">
    <source>
        <dbReference type="PROSITE-ProRule" id="PRU00546"/>
    </source>
</evidence>
<dbReference type="KEGG" id="ipo:Ilyop_1674"/>
<keyword evidence="18" id="KW-1185">Reference proteome</keyword>
<dbReference type="InterPro" id="IPR002939">
    <property type="entry name" value="DnaJ_C"/>
</dbReference>
<evidence type="ECO:0000256" key="13">
    <source>
        <dbReference type="HAMAP-Rule" id="MF_01152"/>
    </source>
</evidence>
<dbReference type="Pfam" id="PF01556">
    <property type="entry name" value="DnaJ_C"/>
    <property type="match status" value="1"/>
</dbReference>
<dbReference type="Gene3D" id="2.10.230.10">
    <property type="entry name" value="Heat shock protein DnaJ, cysteine-rich domain"/>
    <property type="match status" value="1"/>
</dbReference>
<accession>E3HA40</accession>
<dbReference type="Proteomes" id="UP000006875">
    <property type="component" value="Chromosome"/>
</dbReference>
<dbReference type="Pfam" id="PF00226">
    <property type="entry name" value="DnaJ"/>
    <property type="match status" value="1"/>
</dbReference>
<dbReference type="CDD" id="cd10747">
    <property type="entry name" value="DnaJ_C"/>
    <property type="match status" value="1"/>
</dbReference>
<feature type="binding site" evidence="13">
    <location>
        <position position="204"/>
    </location>
    <ligand>
        <name>Zn(2+)</name>
        <dbReference type="ChEBI" id="CHEBI:29105"/>
        <label>2</label>
    </ligand>
</feature>
<dbReference type="EMBL" id="CP002281">
    <property type="protein sequence ID" value="ADO83445.1"/>
    <property type="molecule type" value="Genomic_DNA"/>
</dbReference>
<dbReference type="Pfam" id="PF00684">
    <property type="entry name" value="DnaJ_CXXCXGXG"/>
    <property type="match status" value="1"/>
</dbReference>
<dbReference type="GO" id="GO:0031072">
    <property type="term" value="F:heat shock protein binding"/>
    <property type="evidence" value="ECO:0007669"/>
    <property type="project" value="InterPro"/>
</dbReference>
<feature type="repeat" description="CXXCXGXG motif" evidence="13">
    <location>
        <begin position="201"/>
        <end position="208"/>
    </location>
</feature>
<comment type="subunit">
    <text evidence="2 13">Homodimer.</text>
</comment>
<dbReference type="InterPro" id="IPR001305">
    <property type="entry name" value="HSP_DnaJ_Cys-rich_dom"/>
</dbReference>
<dbReference type="InterPro" id="IPR001623">
    <property type="entry name" value="DnaJ_domain"/>
</dbReference>
<dbReference type="Gene3D" id="2.60.260.20">
    <property type="entry name" value="Urease metallochaperone UreE, N-terminal domain"/>
    <property type="match status" value="2"/>
</dbReference>
<dbReference type="SUPFAM" id="SSF46565">
    <property type="entry name" value="Chaperone J-domain"/>
    <property type="match status" value="1"/>
</dbReference>
<keyword evidence="9 13" id="KW-0346">Stress response</keyword>
<dbReference type="PROSITE" id="PS50076">
    <property type="entry name" value="DNAJ_2"/>
    <property type="match status" value="1"/>
</dbReference>
<dbReference type="GO" id="GO:0042026">
    <property type="term" value="P:protein refolding"/>
    <property type="evidence" value="ECO:0007669"/>
    <property type="project" value="TreeGrafter"/>
</dbReference>
<keyword evidence="8 13" id="KW-0862">Zinc</keyword>
<dbReference type="PROSITE" id="PS00636">
    <property type="entry name" value="DNAJ_1"/>
    <property type="match status" value="1"/>
</dbReference>
<dbReference type="FunFam" id="2.10.230.10:FF:000002">
    <property type="entry name" value="Molecular chaperone DnaJ"/>
    <property type="match status" value="1"/>
</dbReference>
<evidence type="ECO:0000256" key="9">
    <source>
        <dbReference type="ARBA" id="ARBA00023016"/>
    </source>
</evidence>
<dbReference type="HOGENOM" id="CLU_017633_0_7_0"/>
<comment type="domain">
    <text evidence="13">The J domain is necessary and sufficient to stimulate DnaK ATPase activity. Zinc center 1 plays an important role in the autonomous, DnaK-independent chaperone activity of DnaJ. Zinc center 2 is essential for interaction with DnaK and for DnaJ activity.</text>
</comment>
<feature type="binding site" evidence="13">
    <location>
        <position position="215"/>
    </location>
    <ligand>
        <name>Zn(2+)</name>
        <dbReference type="ChEBI" id="CHEBI:29105"/>
        <label>1</label>
    </ligand>
</feature>
<dbReference type="InterPro" id="IPR008971">
    <property type="entry name" value="HSP40/DnaJ_pept-bd"/>
</dbReference>
<dbReference type="InterPro" id="IPR036869">
    <property type="entry name" value="J_dom_sf"/>
</dbReference>
<dbReference type="eggNOG" id="COG0484">
    <property type="taxonomic scope" value="Bacteria"/>
</dbReference>
<dbReference type="SUPFAM" id="SSF57938">
    <property type="entry name" value="DnaJ/Hsp40 cysteine-rich domain"/>
    <property type="match status" value="1"/>
</dbReference>
<comment type="subcellular location">
    <subcellularLocation>
        <location evidence="1 13">Cytoplasm</location>
    </subcellularLocation>
</comment>
<keyword evidence="6 13" id="KW-0677">Repeat</keyword>
<organism evidence="17 18">
    <name type="scientific">Ilyobacter polytropus (strain ATCC 51220 / DSM 2926 / LMG 16218 / CuHBu1)</name>
    <dbReference type="NCBI Taxonomy" id="572544"/>
    <lineage>
        <taxon>Bacteria</taxon>
        <taxon>Fusobacteriati</taxon>
        <taxon>Fusobacteriota</taxon>
        <taxon>Fusobacteriia</taxon>
        <taxon>Fusobacteriales</taxon>
        <taxon>Fusobacteriaceae</taxon>
        <taxon>Ilyobacter</taxon>
    </lineage>
</organism>
<dbReference type="SMART" id="SM00271">
    <property type="entry name" value="DnaJ"/>
    <property type="match status" value="1"/>
</dbReference>
<evidence type="ECO:0000256" key="1">
    <source>
        <dbReference type="ARBA" id="ARBA00004496"/>
    </source>
</evidence>
<evidence type="ECO:0000256" key="5">
    <source>
        <dbReference type="ARBA" id="ARBA00022723"/>
    </source>
</evidence>
<evidence type="ECO:0000313" key="18">
    <source>
        <dbReference type="Proteomes" id="UP000006875"/>
    </source>
</evidence>
<feature type="repeat" description="CXXCXGXG motif" evidence="13">
    <location>
        <begin position="175"/>
        <end position="182"/>
    </location>
</feature>
<feature type="binding site" evidence="13">
    <location>
        <position position="158"/>
    </location>
    <ligand>
        <name>Zn(2+)</name>
        <dbReference type="ChEBI" id="CHEBI:29105"/>
        <label>1</label>
    </ligand>
</feature>
<comment type="similarity">
    <text evidence="11 13">Belongs to the DnaJ family.</text>
</comment>
<dbReference type="PROSITE" id="PS51188">
    <property type="entry name" value="ZF_CR"/>
    <property type="match status" value="1"/>
</dbReference>
<evidence type="ECO:0000256" key="8">
    <source>
        <dbReference type="ARBA" id="ARBA00022833"/>
    </source>
</evidence>
<dbReference type="STRING" id="572544.Ilyop_1674"/>
<evidence type="ECO:0000256" key="11">
    <source>
        <dbReference type="ARBA" id="ARBA00061004"/>
    </source>
</evidence>
<feature type="repeat" description="CXXCXGXG motif" evidence="13">
    <location>
        <begin position="215"/>
        <end position="222"/>
    </location>
</feature>
<dbReference type="CDD" id="cd06257">
    <property type="entry name" value="DnaJ"/>
    <property type="match status" value="1"/>
</dbReference>
<dbReference type="CDD" id="cd10719">
    <property type="entry name" value="DnaJ_zf"/>
    <property type="match status" value="1"/>
</dbReference>
<keyword evidence="5 13" id="KW-0479">Metal-binding</keyword>
<feature type="zinc finger region" description="CR-type" evidence="14">
    <location>
        <begin position="145"/>
        <end position="227"/>
    </location>
</feature>
<dbReference type="GO" id="GO:0006260">
    <property type="term" value="P:DNA replication"/>
    <property type="evidence" value="ECO:0007669"/>
    <property type="project" value="UniProtKB-KW"/>
</dbReference>
<dbReference type="PRINTS" id="PR00625">
    <property type="entry name" value="JDOMAIN"/>
</dbReference>
<feature type="binding site" evidence="13">
    <location>
        <position position="175"/>
    </location>
    <ligand>
        <name>Zn(2+)</name>
        <dbReference type="ChEBI" id="CHEBI:29105"/>
        <label>2</label>
    </ligand>
</feature>
<feature type="domain" description="CR-type" evidence="16">
    <location>
        <begin position="145"/>
        <end position="227"/>
    </location>
</feature>
<feature type="binding site" evidence="13">
    <location>
        <position position="218"/>
    </location>
    <ligand>
        <name>Zn(2+)</name>
        <dbReference type="ChEBI" id="CHEBI:29105"/>
        <label>1</label>
    </ligand>
</feature>
<dbReference type="InterPro" id="IPR012724">
    <property type="entry name" value="DnaJ"/>
</dbReference>
<evidence type="ECO:0000259" key="16">
    <source>
        <dbReference type="PROSITE" id="PS51188"/>
    </source>
</evidence>
<dbReference type="GO" id="GO:0051082">
    <property type="term" value="F:unfolded protein binding"/>
    <property type="evidence" value="ECO:0007669"/>
    <property type="project" value="UniProtKB-UniRule"/>
</dbReference>
<dbReference type="OrthoDB" id="9779889at2"/>
<evidence type="ECO:0000256" key="3">
    <source>
        <dbReference type="ARBA" id="ARBA00022490"/>
    </source>
</evidence>
<dbReference type="NCBIfam" id="NF008035">
    <property type="entry name" value="PRK10767.1"/>
    <property type="match status" value="1"/>
</dbReference>
<keyword evidence="7 13" id="KW-0863">Zinc-finger</keyword>
<protein>
    <recommendedName>
        <fullName evidence="12 13">Chaperone protein DnaJ</fullName>
    </recommendedName>
</protein>
<evidence type="ECO:0000313" key="17">
    <source>
        <dbReference type="EMBL" id="ADO83445.1"/>
    </source>
</evidence>
<feature type="domain" description="J" evidence="15">
    <location>
        <begin position="5"/>
        <end position="75"/>
    </location>
</feature>
<dbReference type="GO" id="GO:0005524">
    <property type="term" value="F:ATP binding"/>
    <property type="evidence" value="ECO:0007669"/>
    <property type="project" value="InterPro"/>
</dbReference>
<dbReference type="InterPro" id="IPR036410">
    <property type="entry name" value="HSP_DnaJ_Cys-rich_dom_sf"/>
</dbReference>
<evidence type="ECO:0000256" key="12">
    <source>
        <dbReference type="ARBA" id="ARBA00067609"/>
    </source>
</evidence>
<keyword evidence="3 13" id="KW-0963">Cytoplasm</keyword>
<dbReference type="PANTHER" id="PTHR43096:SF48">
    <property type="entry name" value="CHAPERONE PROTEIN DNAJ"/>
    <property type="match status" value="1"/>
</dbReference>
<evidence type="ECO:0000256" key="4">
    <source>
        <dbReference type="ARBA" id="ARBA00022705"/>
    </source>
</evidence>
<dbReference type="InterPro" id="IPR018253">
    <property type="entry name" value="DnaJ_domain_CS"/>
</dbReference>
<feature type="repeat" description="CXXCXGXG motif" evidence="13">
    <location>
        <begin position="158"/>
        <end position="165"/>
    </location>
</feature>
<feature type="binding site" evidence="13">
    <location>
        <position position="201"/>
    </location>
    <ligand>
        <name>Zn(2+)</name>
        <dbReference type="ChEBI" id="CHEBI:29105"/>
        <label>2</label>
    </ligand>
</feature>
<evidence type="ECO:0000256" key="6">
    <source>
        <dbReference type="ARBA" id="ARBA00022737"/>
    </source>
</evidence>
<dbReference type="Gene3D" id="1.10.287.110">
    <property type="entry name" value="DnaJ domain"/>
    <property type="match status" value="1"/>
</dbReference>
<feature type="binding site" evidence="13">
    <location>
        <position position="161"/>
    </location>
    <ligand>
        <name>Zn(2+)</name>
        <dbReference type="ChEBI" id="CHEBI:29105"/>
        <label>1</label>
    </ligand>
</feature>
<evidence type="ECO:0000256" key="2">
    <source>
        <dbReference type="ARBA" id="ARBA00011738"/>
    </source>
</evidence>
<proteinExistence type="inferred from homology"/>
<evidence type="ECO:0000256" key="7">
    <source>
        <dbReference type="ARBA" id="ARBA00022771"/>
    </source>
</evidence>
<dbReference type="FunFam" id="2.60.260.20:FF:000004">
    <property type="entry name" value="Molecular chaperone DnaJ"/>
    <property type="match status" value="1"/>
</dbReference>
<comment type="cofactor">
    <cofactor evidence="13">
        <name>Zn(2+)</name>
        <dbReference type="ChEBI" id="CHEBI:29105"/>
    </cofactor>
    <text evidence="13">Binds 2 Zn(2+) ions per monomer.</text>
</comment>
<dbReference type="SUPFAM" id="SSF49493">
    <property type="entry name" value="HSP40/DnaJ peptide-binding domain"/>
    <property type="match status" value="2"/>
</dbReference>
<dbReference type="NCBIfam" id="TIGR02349">
    <property type="entry name" value="DnaJ_bact"/>
    <property type="match status" value="1"/>
</dbReference>
<evidence type="ECO:0000256" key="10">
    <source>
        <dbReference type="ARBA" id="ARBA00023186"/>
    </source>
</evidence>
<dbReference type="AlphaFoldDB" id="E3HA40"/>
<sequence>MAKKDYYEILGISKDASEAEIKKAYRKAAMKYHPDKFTNANDDEKKNAEAKFKELNDAYQVLSDSQKRAQYDRFGHAAFEQGGAGGAGGFGGFGGFGDFEDLGDIFSSFFGGSGFGDQRGRRRTVQPGADLRYSVEITLEEASKGVEKHIKYEKNGKCHKCSGTGAEPGSGMQTCSKCNGQGRVKQTQRTMLGNFETVVECDQCNGKGEVPKKKCSNCGGTGIEKEVVEKTVKIPAGIDDGQRLRLSGMGEASPSGGPNGDLYIYIKVKQHSIFERIDDDLVCEIPISYAHATLGGDLEIPTIDGKIKMKIPAGTQNGKVFRLKEKGMPNTRGYGRGDQLVKIVIEIPTNLNDSQKELLKSFDKSLKDKNYNMKKTFFDKIKNLFV</sequence>
<feature type="binding site" evidence="13">
    <location>
        <position position="178"/>
    </location>
    <ligand>
        <name>Zn(2+)</name>
        <dbReference type="ChEBI" id="CHEBI:29105"/>
        <label>2</label>
    </ligand>
</feature>
<dbReference type="FunFam" id="1.10.287.110:FF:000031">
    <property type="entry name" value="Molecular chaperone DnaJ"/>
    <property type="match status" value="1"/>
</dbReference>
<dbReference type="GO" id="GO:0008270">
    <property type="term" value="F:zinc ion binding"/>
    <property type="evidence" value="ECO:0007669"/>
    <property type="project" value="UniProtKB-UniRule"/>
</dbReference>
<dbReference type="PANTHER" id="PTHR43096">
    <property type="entry name" value="DNAJ HOMOLOG 1, MITOCHONDRIAL-RELATED"/>
    <property type="match status" value="1"/>
</dbReference>
<comment type="function">
    <text evidence="13">Participates actively in the response to hyperosmotic and heat shock by preventing the aggregation of stress-denatured proteins and by disaggregating proteins, also in an autonomous, DnaK-independent fashion. Unfolded proteins bind initially to DnaJ; upon interaction with the DnaJ-bound protein, DnaK hydrolyzes its bound ATP, resulting in the formation of a stable complex. GrpE releases ADP from DnaK; ATP binding to DnaK triggers the release of the substrate protein, thus completing the reaction cycle. Several rounds of ATP-dependent interactions between DnaJ, DnaK and GrpE are required for fully efficient folding. Also involved, together with DnaK and GrpE, in the DNA replication of plasmids through activation of initiation proteins.</text>
</comment>